<accession>A0ABV0JHA3</accession>
<gene>
    <name evidence="1" type="ORF">NC998_29450</name>
</gene>
<reference evidence="1 2" key="1">
    <citation type="submission" date="2022-04" db="EMBL/GenBank/DDBJ databases">
        <title>Positive selection, recombination, and allopatry shape intraspecific diversity of widespread and dominant cyanobacteria.</title>
        <authorList>
            <person name="Wei J."/>
            <person name="Shu W."/>
            <person name="Hu C."/>
        </authorList>
    </citation>
    <scope>NUCLEOTIDE SEQUENCE [LARGE SCALE GENOMIC DNA]</scope>
    <source>
        <strain evidence="1 2">GB2-A4</strain>
    </source>
</reference>
<evidence type="ECO:0000313" key="1">
    <source>
        <dbReference type="EMBL" id="MEP0821170.1"/>
    </source>
</evidence>
<evidence type="ECO:0000313" key="2">
    <source>
        <dbReference type="Proteomes" id="UP001464891"/>
    </source>
</evidence>
<dbReference type="EMBL" id="JAMPKM010000080">
    <property type="protein sequence ID" value="MEP0821170.1"/>
    <property type="molecule type" value="Genomic_DNA"/>
</dbReference>
<dbReference type="Proteomes" id="UP001464891">
    <property type="component" value="Unassembled WGS sequence"/>
</dbReference>
<keyword evidence="2" id="KW-1185">Reference proteome</keyword>
<organism evidence="1 2">
    <name type="scientific">Trichocoleus desertorum GB2-A4</name>
    <dbReference type="NCBI Taxonomy" id="2933944"/>
    <lineage>
        <taxon>Bacteria</taxon>
        <taxon>Bacillati</taxon>
        <taxon>Cyanobacteriota</taxon>
        <taxon>Cyanophyceae</taxon>
        <taxon>Leptolyngbyales</taxon>
        <taxon>Trichocoleusaceae</taxon>
        <taxon>Trichocoleus</taxon>
    </lineage>
</organism>
<proteinExistence type="predicted"/>
<protein>
    <submittedName>
        <fullName evidence="1">Uncharacterized protein</fullName>
    </submittedName>
</protein>
<sequence>MGRSPNETCWACSLLTAAEARKLHDAAVGGDGCWQDAACHSRRSYYRKGRGQGVRRRSQIAEIVVPVPEVPYVVLHTYVDQPRQANDEVVIHAMCAELWVGNQPTAMTQPQHTFGLPPRLVKEYARQLLEALYQQYGEGRRGGFERYAHEQQHSVSQCPIRPCAYHAIHLEALALRGMEE</sequence>
<dbReference type="RefSeq" id="WP_190442226.1">
    <property type="nucleotide sequence ID" value="NZ_JAMPKM010000080.1"/>
</dbReference>
<name>A0ABV0JHA3_9CYAN</name>
<comment type="caution">
    <text evidence="1">The sequence shown here is derived from an EMBL/GenBank/DDBJ whole genome shotgun (WGS) entry which is preliminary data.</text>
</comment>